<evidence type="ECO:0000256" key="3">
    <source>
        <dbReference type="ARBA" id="ARBA00022737"/>
    </source>
</evidence>
<dbReference type="InterPro" id="IPR016024">
    <property type="entry name" value="ARM-type_fold"/>
</dbReference>
<organism evidence="8 9">
    <name type="scientific">Pseudocercospora musae</name>
    <dbReference type="NCBI Taxonomy" id="113226"/>
    <lineage>
        <taxon>Eukaryota</taxon>
        <taxon>Fungi</taxon>
        <taxon>Dikarya</taxon>
        <taxon>Ascomycota</taxon>
        <taxon>Pezizomycotina</taxon>
        <taxon>Dothideomycetes</taxon>
        <taxon>Dothideomycetidae</taxon>
        <taxon>Mycosphaerellales</taxon>
        <taxon>Mycosphaerellaceae</taxon>
        <taxon>Pseudocercospora</taxon>
    </lineage>
</organism>
<feature type="domain" description="Beta-catenin-like protein 1 N-terminal" evidence="7">
    <location>
        <begin position="86"/>
        <end position="195"/>
    </location>
</feature>
<dbReference type="GO" id="GO:0010467">
    <property type="term" value="P:gene expression"/>
    <property type="evidence" value="ECO:0007669"/>
    <property type="project" value="UniProtKB-ARBA"/>
</dbReference>
<evidence type="ECO:0000256" key="2">
    <source>
        <dbReference type="ARBA" id="ARBA00022553"/>
    </source>
</evidence>
<evidence type="ECO:0000256" key="5">
    <source>
        <dbReference type="ARBA" id="ARBA00023242"/>
    </source>
</evidence>
<dbReference type="SMART" id="SM01156">
    <property type="entry name" value="DUF1716"/>
    <property type="match status" value="1"/>
</dbReference>
<dbReference type="STRING" id="113226.A0A139IP41"/>
<proteinExistence type="predicted"/>
<evidence type="ECO:0000256" key="6">
    <source>
        <dbReference type="SAM" id="MobiDB-lite"/>
    </source>
</evidence>
<dbReference type="Pfam" id="PF08216">
    <property type="entry name" value="CTNNBL"/>
    <property type="match status" value="1"/>
</dbReference>
<feature type="region of interest" description="Disordered" evidence="6">
    <location>
        <begin position="15"/>
        <end position="84"/>
    </location>
</feature>
<dbReference type="Proteomes" id="UP000073492">
    <property type="component" value="Unassembled WGS sequence"/>
</dbReference>
<evidence type="ECO:0000256" key="1">
    <source>
        <dbReference type="ARBA" id="ARBA00004123"/>
    </source>
</evidence>
<name>A0A139IP41_9PEZI</name>
<comment type="caution">
    <text evidence="8">The sequence shown here is derived from an EMBL/GenBank/DDBJ whole genome shotgun (WGS) entry which is preliminary data.</text>
</comment>
<keyword evidence="4" id="KW-0175">Coiled coil</keyword>
<dbReference type="SUPFAM" id="SSF48371">
    <property type="entry name" value="ARM repeat"/>
    <property type="match status" value="1"/>
</dbReference>
<dbReference type="InterPro" id="IPR013180">
    <property type="entry name" value="CTNNBL1_N"/>
</dbReference>
<dbReference type="OrthoDB" id="5464at2759"/>
<keyword evidence="2" id="KW-0597">Phosphoprotein</keyword>
<sequence length="585" mass="65411">MDIMTSVDELFKKPNLPIASHKRKFEEPNAQEVYKASKLSNGSSPHGNGASVEDAEDDDDLEAGPELPPEDDDGDDEDGKFFGSGMTRDAAEALDYINQQDGETYTEEKIDSAWLRRLANTFEKKVSKNAELRAKFESDPAKFMRSEADLDVEIKSWSLLTEHPELYPEFAESRSVASLVGLLAHENTDIAIGAIEIISELLDEDVEAEQEQWDMLVSALLDADLMDLLMSNLARLDEENESDRSGVYYSLSVMESLAGQQAIAEKIGTEKVLMWLCNRIKARERPVGQNKQYAAEVLQVLLQPSSLLRKRLAIDIDGVDLFLQLLAAYRKQDPQKDTSEEEYVENLFDALTCVVDEAEGKTKFVEAEGVELMLIMLKEGTKNIAQRALRVLDHATNGQGLASSQVCEKIVEAAGLKTAFSMFMKSKDTANTEHLVCIFSALLRLLPGESAARIRTLAKFTEKRHEKVTRLLQLRSEYARRLATVDKEIKVEQKTLSNDEIDEREAEWFSRRLDGGLFCLQMADVILAWLVAEDAEVRTKVSKELEGGLAVIRASLEEQKKGLEGGTTEDEDTGEMLHTLIGFLQ</sequence>
<comment type="subcellular location">
    <subcellularLocation>
        <location evidence="1">Nucleus</location>
    </subcellularLocation>
</comment>
<keyword evidence="9" id="KW-1185">Reference proteome</keyword>
<dbReference type="FunFam" id="1.25.10.10:FF:001136">
    <property type="entry name" value="Beta-catenin-like protein 1"/>
    <property type="match status" value="1"/>
</dbReference>
<keyword evidence="5" id="KW-0539">Nucleus</keyword>
<dbReference type="AlphaFoldDB" id="A0A139IP41"/>
<keyword evidence="3" id="KW-0677">Repeat</keyword>
<reference evidence="8 9" key="1">
    <citation type="submission" date="2015-07" db="EMBL/GenBank/DDBJ databases">
        <title>Comparative genomics of the Sigatoka disease complex on banana suggests a link between parallel evolutionary changes in Pseudocercospora fijiensis and Pseudocercospora eumusae and increased virulence on the banana host.</title>
        <authorList>
            <person name="Chang T.-C."/>
            <person name="Salvucci A."/>
            <person name="Crous P.W."/>
            <person name="Stergiopoulos I."/>
        </authorList>
    </citation>
    <scope>NUCLEOTIDE SEQUENCE [LARGE SCALE GENOMIC DNA]</scope>
    <source>
        <strain evidence="8 9">CBS 116634</strain>
    </source>
</reference>
<accession>A0A139IP41</accession>
<dbReference type="GO" id="GO:0005681">
    <property type="term" value="C:spliceosomal complex"/>
    <property type="evidence" value="ECO:0007669"/>
    <property type="project" value="TreeGrafter"/>
</dbReference>
<dbReference type="InterPro" id="IPR039678">
    <property type="entry name" value="CTNNBL1"/>
</dbReference>
<gene>
    <name evidence="8" type="ORF">AC579_6270</name>
</gene>
<dbReference type="Gene3D" id="1.25.10.10">
    <property type="entry name" value="Leucine-rich Repeat Variant"/>
    <property type="match status" value="1"/>
</dbReference>
<evidence type="ECO:0000313" key="8">
    <source>
        <dbReference type="EMBL" id="KXT16541.1"/>
    </source>
</evidence>
<evidence type="ECO:0000256" key="4">
    <source>
        <dbReference type="ARBA" id="ARBA00023054"/>
    </source>
</evidence>
<protein>
    <recommendedName>
        <fullName evidence="7">Beta-catenin-like protein 1 N-terminal domain-containing protein</fullName>
    </recommendedName>
</protein>
<evidence type="ECO:0000259" key="7">
    <source>
        <dbReference type="SMART" id="SM01156"/>
    </source>
</evidence>
<dbReference type="PANTHER" id="PTHR14978">
    <property type="entry name" value="BETA-CATENIN-LIKE PROTEIN 1 NUCLEAR ASSOCIATED PROTEIN"/>
    <property type="match status" value="1"/>
</dbReference>
<dbReference type="PANTHER" id="PTHR14978:SF0">
    <property type="entry name" value="BETA-CATENIN-LIKE PROTEIN 1"/>
    <property type="match status" value="1"/>
</dbReference>
<feature type="compositionally biased region" description="Acidic residues" evidence="6">
    <location>
        <begin position="53"/>
        <end position="78"/>
    </location>
</feature>
<evidence type="ECO:0000313" key="9">
    <source>
        <dbReference type="Proteomes" id="UP000073492"/>
    </source>
</evidence>
<dbReference type="EMBL" id="LFZO01000034">
    <property type="protein sequence ID" value="KXT16541.1"/>
    <property type="molecule type" value="Genomic_DNA"/>
</dbReference>
<dbReference type="InterPro" id="IPR011989">
    <property type="entry name" value="ARM-like"/>
</dbReference>